<keyword evidence="2" id="KW-1185">Reference proteome</keyword>
<comment type="caution">
    <text evidence="1">The sequence shown here is derived from an EMBL/GenBank/DDBJ whole genome shotgun (WGS) entry which is preliminary data.</text>
</comment>
<organism evidence="1 2">
    <name type="scientific">Asanoa iriomotensis</name>
    <dbReference type="NCBI Taxonomy" id="234613"/>
    <lineage>
        <taxon>Bacteria</taxon>
        <taxon>Bacillati</taxon>
        <taxon>Actinomycetota</taxon>
        <taxon>Actinomycetes</taxon>
        <taxon>Micromonosporales</taxon>
        <taxon>Micromonosporaceae</taxon>
        <taxon>Asanoa</taxon>
    </lineage>
</organism>
<dbReference type="EMBL" id="BONC01000125">
    <property type="protein sequence ID" value="GIF61723.1"/>
    <property type="molecule type" value="Genomic_DNA"/>
</dbReference>
<reference evidence="1 2" key="1">
    <citation type="submission" date="2021-01" db="EMBL/GenBank/DDBJ databases">
        <title>Whole genome shotgun sequence of Asanoa iriomotensis NBRC 100142.</title>
        <authorList>
            <person name="Komaki H."/>
            <person name="Tamura T."/>
        </authorList>
    </citation>
    <scope>NUCLEOTIDE SEQUENCE [LARGE SCALE GENOMIC DNA]</scope>
    <source>
        <strain evidence="1 2">NBRC 100142</strain>
    </source>
</reference>
<name>A0ABQ4CG23_9ACTN</name>
<gene>
    <name evidence="1" type="ORF">Air01nite_78180</name>
</gene>
<dbReference type="Pfam" id="PF14085">
    <property type="entry name" value="DUF4265"/>
    <property type="match status" value="1"/>
</dbReference>
<dbReference type="InterPro" id="IPR025361">
    <property type="entry name" value="DUF4265"/>
</dbReference>
<evidence type="ECO:0000313" key="2">
    <source>
        <dbReference type="Proteomes" id="UP000624325"/>
    </source>
</evidence>
<dbReference type="Proteomes" id="UP000624325">
    <property type="component" value="Unassembled WGS sequence"/>
</dbReference>
<sequence>MGSALLGRVKYETWLWTGKARYHLWQKWRGGDLLSGPIGESTKIHFSSTEAGAPGENMWADKVGRDTYELKNNGFFFPVAMGDLVRVKVVWPLLEVIEVVERKRRTARILFDLPWPDRSGRAELGAALREMGYQVEWGQPNLLSVGVPMADDPYETISPLLSENARIYEVE</sequence>
<evidence type="ECO:0000313" key="1">
    <source>
        <dbReference type="EMBL" id="GIF61723.1"/>
    </source>
</evidence>
<accession>A0ABQ4CG23</accession>
<evidence type="ECO:0008006" key="3">
    <source>
        <dbReference type="Google" id="ProtNLM"/>
    </source>
</evidence>
<protein>
    <recommendedName>
        <fullName evidence="3">DUF1905 domain-containing protein</fullName>
    </recommendedName>
</protein>
<proteinExistence type="predicted"/>